<organism evidence="1 2">
    <name type="scientific">Liparis tanakae</name>
    <name type="common">Tanaka's snailfish</name>
    <dbReference type="NCBI Taxonomy" id="230148"/>
    <lineage>
        <taxon>Eukaryota</taxon>
        <taxon>Metazoa</taxon>
        <taxon>Chordata</taxon>
        <taxon>Craniata</taxon>
        <taxon>Vertebrata</taxon>
        <taxon>Euteleostomi</taxon>
        <taxon>Actinopterygii</taxon>
        <taxon>Neopterygii</taxon>
        <taxon>Teleostei</taxon>
        <taxon>Neoteleostei</taxon>
        <taxon>Acanthomorphata</taxon>
        <taxon>Eupercaria</taxon>
        <taxon>Perciformes</taxon>
        <taxon>Cottioidei</taxon>
        <taxon>Cottales</taxon>
        <taxon>Liparidae</taxon>
        <taxon>Liparis</taxon>
    </lineage>
</organism>
<evidence type="ECO:0000313" key="2">
    <source>
        <dbReference type="Proteomes" id="UP000314294"/>
    </source>
</evidence>
<gene>
    <name evidence="1" type="ORF">EYF80_062365</name>
</gene>
<accession>A0A4Z2EFS8</accession>
<sequence length="101" mass="11657">MLCCCVSCVFTGKEYFPKVGFFILHSSRCVLSERWWRWWRPRSDSFCGWFNSEAGCSLHHPLVPPPPFTAAQVTALVCTVILLKQTKRDQQAVTAYYTTVY</sequence>
<dbReference type="AlphaFoldDB" id="A0A4Z2EFS8"/>
<keyword evidence="2" id="KW-1185">Reference proteome</keyword>
<dbReference type="Proteomes" id="UP000314294">
    <property type="component" value="Unassembled WGS sequence"/>
</dbReference>
<comment type="caution">
    <text evidence="1">The sequence shown here is derived from an EMBL/GenBank/DDBJ whole genome shotgun (WGS) entry which is preliminary data.</text>
</comment>
<dbReference type="EMBL" id="SRLO01008208">
    <property type="protein sequence ID" value="TNN27491.1"/>
    <property type="molecule type" value="Genomic_DNA"/>
</dbReference>
<name>A0A4Z2EFS8_9TELE</name>
<evidence type="ECO:0000313" key="1">
    <source>
        <dbReference type="EMBL" id="TNN27491.1"/>
    </source>
</evidence>
<proteinExistence type="predicted"/>
<protein>
    <submittedName>
        <fullName evidence="1">Uncharacterized protein</fullName>
    </submittedName>
</protein>
<reference evidence="1 2" key="1">
    <citation type="submission" date="2019-03" db="EMBL/GenBank/DDBJ databases">
        <title>First draft genome of Liparis tanakae, snailfish: a comprehensive survey of snailfish specific genes.</title>
        <authorList>
            <person name="Kim W."/>
            <person name="Song I."/>
            <person name="Jeong J.-H."/>
            <person name="Kim D."/>
            <person name="Kim S."/>
            <person name="Ryu S."/>
            <person name="Song J.Y."/>
            <person name="Lee S.K."/>
        </authorList>
    </citation>
    <scope>NUCLEOTIDE SEQUENCE [LARGE SCALE GENOMIC DNA]</scope>
    <source>
        <tissue evidence="1">Muscle</tissue>
    </source>
</reference>